<evidence type="ECO:0000313" key="1">
    <source>
        <dbReference type="EMBL" id="ASQ44786.1"/>
    </source>
</evidence>
<dbReference type="Pfam" id="PF08892">
    <property type="entry name" value="YqcI_YcgG"/>
    <property type="match status" value="1"/>
</dbReference>
<gene>
    <name evidence="1" type="ORF">clem_01100</name>
</gene>
<dbReference type="AlphaFoldDB" id="A0A222NYY4"/>
<dbReference type="PANTHER" id="PTHR40045">
    <property type="entry name" value="YCGG FAMILY PROTEIN"/>
    <property type="match status" value="1"/>
</dbReference>
<reference evidence="2" key="1">
    <citation type="submission" date="2016-07" db="EMBL/GenBank/DDBJ databases">
        <authorList>
            <person name="Florea S."/>
            <person name="Webb J.S."/>
            <person name="Jaromczyk J."/>
            <person name="Schardl C.L."/>
        </authorList>
    </citation>
    <scope>NUCLEOTIDE SEQUENCE [LARGE SCALE GENOMIC DNA]</scope>
    <source>
        <strain evidence="2">CDC-D5610</strain>
    </source>
</reference>
<organism evidence="1 2">
    <name type="scientific">Legionella clemsonensis</name>
    <dbReference type="NCBI Taxonomy" id="1867846"/>
    <lineage>
        <taxon>Bacteria</taxon>
        <taxon>Pseudomonadati</taxon>
        <taxon>Pseudomonadota</taxon>
        <taxon>Gammaproteobacteria</taxon>
        <taxon>Legionellales</taxon>
        <taxon>Legionellaceae</taxon>
        <taxon>Legionella</taxon>
    </lineage>
</organism>
<accession>A0A222NYY4</accession>
<dbReference type="KEGG" id="lcd:clem_01100"/>
<protein>
    <submittedName>
        <fullName evidence="1">YqcI/YcgG family protein</fullName>
    </submittedName>
</protein>
<dbReference type="OrthoDB" id="283514at2"/>
<evidence type="ECO:0000313" key="2">
    <source>
        <dbReference type="Proteomes" id="UP000201728"/>
    </source>
</evidence>
<dbReference type="NCBIfam" id="NF041366">
    <property type="entry name" value="GntA_guanitoxin"/>
    <property type="match status" value="1"/>
</dbReference>
<keyword evidence="2" id="KW-1185">Reference proteome</keyword>
<proteinExistence type="predicted"/>
<dbReference type="Proteomes" id="UP000201728">
    <property type="component" value="Chromosome"/>
</dbReference>
<name>A0A222NYY4_9GAMM</name>
<sequence>MKNIIEQFKALLAEPNYPCIGAKAAAKGELLNFIMADDLRSSKCDLTILYHIYQFIHDWRINSESLQTLVVIFNAPTLMTEVMFERLLWTRLLQLHYLDAKVSGCNASVDTAYLTTKFNFYFGEEAFFIVGMHPGSSRRARYFARPVLIFNLQKQFEKLQHEDIYSHLCKQIRARDCAYSGSVNPLIDAADFTDARGEQAVETEYSCPFAEKLKEAIVE</sequence>
<dbReference type="RefSeq" id="WP_094089915.1">
    <property type="nucleotide sequence ID" value="NZ_CP016397.1"/>
</dbReference>
<dbReference type="InterPro" id="IPR014988">
    <property type="entry name" value="Uncharacterised_YqcI/YcgG"/>
</dbReference>
<dbReference type="PANTHER" id="PTHR40045:SF1">
    <property type="entry name" value="YQCI_YCGG FAMILY PROTEIN"/>
    <property type="match status" value="1"/>
</dbReference>
<dbReference type="EMBL" id="CP016397">
    <property type="protein sequence ID" value="ASQ44786.1"/>
    <property type="molecule type" value="Genomic_DNA"/>
</dbReference>